<reference evidence="1" key="1">
    <citation type="submission" date="2022-05" db="EMBL/GenBank/DDBJ databases">
        <title>Chromosome-level genome of Chaenocephalus aceratus.</title>
        <authorList>
            <person name="Park H."/>
        </authorList>
    </citation>
    <scope>NUCLEOTIDE SEQUENCE</scope>
    <source>
        <strain evidence="1">KU_202001</strain>
    </source>
</reference>
<keyword evidence="2" id="KW-1185">Reference proteome</keyword>
<gene>
    <name evidence="1" type="ORF">KUCAC02_007455</name>
</gene>
<evidence type="ECO:0000313" key="2">
    <source>
        <dbReference type="Proteomes" id="UP001057452"/>
    </source>
</evidence>
<proteinExistence type="predicted"/>
<protein>
    <submittedName>
        <fullName evidence="1">Uncharacterized protein</fullName>
    </submittedName>
</protein>
<dbReference type="EMBL" id="CM043792">
    <property type="protein sequence ID" value="KAI4821879.1"/>
    <property type="molecule type" value="Genomic_DNA"/>
</dbReference>
<name>A0ACB9X7D2_CHAAC</name>
<evidence type="ECO:0000313" key="1">
    <source>
        <dbReference type="EMBL" id="KAI4821879.1"/>
    </source>
</evidence>
<comment type="caution">
    <text evidence="1">The sequence shown here is derived from an EMBL/GenBank/DDBJ whole genome shotgun (WGS) entry which is preliminary data.</text>
</comment>
<accession>A0ACB9X7D2</accession>
<sequence length="75" mass="7493">MWKGKEQGLHGEAEGRGGKEGLLGVLLVACHTDSSTHLLYALGQLSANEPLGDGQQGHAGGGASGPDTAVTGRGQ</sequence>
<dbReference type="Proteomes" id="UP001057452">
    <property type="component" value="Chromosome 8"/>
</dbReference>
<organism evidence="1 2">
    <name type="scientific">Chaenocephalus aceratus</name>
    <name type="common">Blackfin icefish</name>
    <name type="synonym">Chaenichthys aceratus</name>
    <dbReference type="NCBI Taxonomy" id="36190"/>
    <lineage>
        <taxon>Eukaryota</taxon>
        <taxon>Metazoa</taxon>
        <taxon>Chordata</taxon>
        <taxon>Craniata</taxon>
        <taxon>Vertebrata</taxon>
        <taxon>Euteleostomi</taxon>
        <taxon>Actinopterygii</taxon>
        <taxon>Neopterygii</taxon>
        <taxon>Teleostei</taxon>
        <taxon>Neoteleostei</taxon>
        <taxon>Acanthomorphata</taxon>
        <taxon>Eupercaria</taxon>
        <taxon>Perciformes</taxon>
        <taxon>Notothenioidei</taxon>
        <taxon>Channichthyidae</taxon>
        <taxon>Chaenocephalus</taxon>
    </lineage>
</organism>